<keyword evidence="2" id="KW-1185">Reference proteome</keyword>
<dbReference type="HOGENOM" id="CLU_2673575_0_0_1"/>
<organism evidence="1 2">
    <name type="scientific">Daphnia pulex</name>
    <name type="common">Water flea</name>
    <dbReference type="NCBI Taxonomy" id="6669"/>
    <lineage>
        <taxon>Eukaryota</taxon>
        <taxon>Metazoa</taxon>
        <taxon>Ecdysozoa</taxon>
        <taxon>Arthropoda</taxon>
        <taxon>Crustacea</taxon>
        <taxon>Branchiopoda</taxon>
        <taxon>Diplostraca</taxon>
        <taxon>Cladocera</taxon>
        <taxon>Anomopoda</taxon>
        <taxon>Daphniidae</taxon>
        <taxon>Daphnia</taxon>
    </lineage>
</organism>
<accession>E9FQY6</accession>
<reference evidence="1 2" key="1">
    <citation type="journal article" date="2011" name="Science">
        <title>The ecoresponsive genome of Daphnia pulex.</title>
        <authorList>
            <person name="Colbourne J.K."/>
            <person name="Pfrender M.E."/>
            <person name="Gilbert D."/>
            <person name="Thomas W.K."/>
            <person name="Tucker A."/>
            <person name="Oakley T.H."/>
            <person name="Tokishita S."/>
            <person name="Aerts A."/>
            <person name="Arnold G.J."/>
            <person name="Basu M.K."/>
            <person name="Bauer D.J."/>
            <person name="Caceres C.E."/>
            <person name="Carmel L."/>
            <person name="Casola C."/>
            <person name="Choi J.H."/>
            <person name="Detter J.C."/>
            <person name="Dong Q."/>
            <person name="Dusheyko S."/>
            <person name="Eads B.D."/>
            <person name="Frohlich T."/>
            <person name="Geiler-Samerotte K.A."/>
            <person name="Gerlach D."/>
            <person name="Hatcher P."/>
            <person name="Jogdeo S."/>
            <person name="Krijgsveld J."/>
            <person name="Kriventseva E.V."/>
            <person name="Kultz D."/>
            <person name="Laforsch C."/>
            <person name="Lindquist E."/>
            <person name="Lopez J."/>
            <person name="Manak J.R."/>
            <person name="Muller J."/>
            <person name="Pangilinan J."/>
            <person name="Patwardhan R.P."/>
            <person name="Pitluck S."/>
            <person name="Pritham E.J."/>
            <person name="Rechtsteiner A."/>
            <person name="Rho M."/>
            <person name="Rogozin I.B."/>
            <person name="Sakarya O."/>
            <person name="Salamov A."/>
            <person name="Schaack S."/>
            <person name="Shapiro H."/>
            <person name="Shiga Y."/>
            <person name="Skalitzky C."/>
            <person name="Smith Z."/>
            <person name="Souvorov A."/>
            <person name="Sung W."/>
            <person name="Tang Z."/>
            <person name="Tsuchiya D."/>
            <person name="Tu H."/>
            <person name="Vos H."/>
            <person name="Wang M."/>
            <person name="Wolf Y.I."/>
            <person name="Yamagata H."/>
            <person name="Yamada T."/>
            <person name="Ye Y."/>
            <person name="Shaw J.R."/>
            <person name="Andrews J."/>
            <person name="Crease T.J."/>
            <person name="Tang H."/>
            <person name="Lucas S.M."/>
            <person name="Robertson H.M."/>
            <person name="Bork P."/>
            <person name="Koonin E.V."/>
            <person name="Zdobnov E.M."/>
            <person name="Grigoriev I.V."/>
            <person name="Lynch M."/>
            <person name="Boore J.L."/>
        </authorList>
    </citation>
    <scope>NUCLEOTIDE SEQUENCE [LARGE SCALE GENOMIC DNA]</scope>
</reference>
<proteinExistence type="predicted"/>
<protein>
    <submittedName>
        <fullName evidence="1">Uncharacterized protein</fullName>
    </submittedName>
</protein>
<name>E9FQY6_DAPPU</name>
<evidence type="ECO:0000313" key="1">
    <source>
        <dbReference type="EMBL" id="EFX90282.1"/>
    </source>
</evidence>
<dbReference type="EMBL" id="GL732523">
    <property type="protein sequence ID" value="EFX90282.1"/>
    <property type="molecule type" value="Genomic_DNA"/>
</dbReference>
<dbReference type="KEGG" id="dpx:DAPPUDRAFT_299908"/>
<dbReference type="Proteomes" id="UP000000305">
    <property type="component" value="Unassembled WGS sequence"/>
</dbReference>
<gene>
    <name evidence="1" type="ORF">DAPPUDRAFT_299908</name>
</gene>
<dbReference type="AlphaFoldDB" id="E9FQY6"/>
<sequence>MIERYTLHLSIYLQQTLLNVHTYSLLCTCTCISFDIILPLDNIDRISTFLNFLFEVLKFDFLVPSFYSPHWTFVL</sequence>
<evidence type="ECO:0000313" key="2">
    <source>
        <dbReference type="Proteomes" id="UP000000305"/>
    </source>
</evidence>
<dbReference type="InParanoid" id="E9FQY6"/>